<evidence type="ECO:0000256" key="5">
    <source>
        <dbReference type="PROSITE-ProRule" id="PRU00520"/>
    </source>
</evidence>
<dbReference type="EC" id="3.6.1.7" evidence="2 5"/>
<dbReference type="EMBL" id="JADJIB010000004">
    <property type="protein sequence ID" value="MBK7274038.1"/>
    <property type="molecule type" value="Genomic_DNA"/>
</dbReference>
<accession>A0A935IWK7</accession>
<evidence type="ECO:0000259" key="8">
    <source>
        <dbReference type="PROSITE" id="PS51160"/>
    </source>
</evidence>
<dbReference type="GO" id="GO:0003998">
    <property type="term" value="F:acylphosphatase activity"/>
    <property type="evidence" value="ECO:0007669"/>
    <property type="project" value="UniProtKB-EC"/>
</dbReference>
<dbReference type="InterPro" id="IPR020456">
    <property type="entry name" value="Acylphosphatase"/>
</dbReference>
<dbReference type="InterPro" id="IPR001792">
    <property type="entry name" value="Acylphosphatase-like_dom"/>
</dbReference>
<dbReference type="InterPro" id="IPR036046">
    <property type="entry name" value="Acylphosphatase-like_dom_sf"/>
</dbReference>
<dbReference type="PANTHER" id="PTHR47268">
    <property type="entry name" value="ACYLPHOSPHATASE"/>
    <property type="match status" value="1"/>
</dbReference>
<dbReference type="Pfam" id="PF00708">
    <property type="entry name" value="Acylphosphatase"/>
    <property type="match status" value="1"/>
</dbReference>
<dbReference type="PROSITE" id="PS00150">
    <property type="entry name" value="ACYLPHOSPHATASE_1"/>
    <property type="match status" value="1"/>
</dbReference>
<evidence type="ECO:0000313" key="12">
    <source>
        <dbReference type="Proteomes" id="UP000726105"/>
    </source>
</evidence>
<feature type="active site" evidence="5">
    <location>
        <position position="20"/>
    </location>
</feature>
<protein>
    <recommendedName>
        <fullName evidence="3 5">Acylphosphatase</fullName>
        <ecNumber evidence="2 5">3.6.1.7</ecNumber>
    </recommendedName>
</protein>
<comment type="catalytic activity">
    <reaction evidence="4 5 6">
        <text>an acyl phosphate + H2O = a carboxylate + phosphate + H(+)</text>
        <dbReference type="Rhea" id="RHEA:14965"/>
        <dbReference type="ChEBI" id="CHEBI:15377"/>
        <dbReference type="ChEBI" id="CHEBI:15378"/>
        <dbReference type="ChEBI" id="CHEBI:29067"/>
        <dbReference type="ChEBI" id="CHEBI:43474"/>
        <dbReference type="ChEBI" id="CHEBI:59918"/>
        <dbReference type="EC" id="3.6.1.7"/>
    </reaction>
</comment>
<keyword evidence="5 6" id="KW-0378">Hydrolase</keyword>
<organism evidence="10 12">
    <name type="scientific">Candidatus Phosphoribacter hodrii</name>
    <dbReference type="NCBI Taxonomy" id="2953743"/>
    <lineage>
        <taxon>Bacteria</taxon>
        <taxon>Bacillati</taxon>
        <taxon>Actinomycetota</taxon>
        <taxon>Actinomycetes</taxon>
        <taxon>Micrococcales</taxon>
        <taxon>Dermatophilaceae</taxon>
        <taxon>Candidatus Phosphoribacter</taxon>
    </lineage>
</organism>
<dbReference type="EMBL" id="JADIXZ010000005">
    <property type="protein sequence ID" value="MBK6301767.1"/>
    <property type="molecule type" value="Genomic_DNA"/>
</dbReference>
<comment type="similarity">
    <text evidence="1 7">Belongs to the acylphosphatase family.</text>
</comment>
<dbReference type="SUPFAM" id="SSF54975">
    <property type="entry name" value="Acylphosphatase/BLUF domain-like"/>
    <property type="match status" value="1"/>
</dbReference>
<evidence type="ECO:0000313" key="11">
    <source>
        <dbReference type="Proteomes" id="UP000718281"/>
    </source>
</evidence>
<evidence type="ECO:0000256" key="4">
    <source>
        <dbReference type="ARBA" id="ARBA00047645"/>
    </source>
</evidence>
<evidence type="ECO:0000256" key="2">
    <source>
        <dbReference type="ARBA" id="ARBA00012150"/>
    </source>
</evidence>
<dbReference type="Proteomes" id="UP000726105">
    <property type="component" value="Unassembled WGS sequence"/>
</dbReference>
<dbReference type="Proteomes" id="UP000718281">
    <property type="component" value="Unassembled WGS sequence"/>
</dbReference>
<sequence>MPDERVTVFVRGHVQGVGFRWWARARALELGLVGYARNLDDGRVEVLAQGPTEAIDAMVRLLSEQPSSVRRPGRVAGVVAQYAQPIAGLVGFKER</sequence>
<dbReference type="AlphaFoldDB" id="A0A935IWK7"/>
<dbReference type="InterPro" id="IPR017968">
    <property type="entry name" value="Acylphosphatase_CS"/>
</dbReference>
<evidence type="ECO:0000256" key="6">
    <source>
        <dbReference type="RuleBase" id="RU000553"/>
    </source>
</evidence>
<reference evidence="11 12" key="1">
    <citation type="submission" date="2020-10" db="EMBL/GenBank/DDBJ databases">
        <title>Connecting structure to function with the recovery of over 1000 high-quality activated sludge metagenome-assembled genomes encoding full-length rRNA genes using long-read sequencing.</title>
        <authorList>
            <person name="Singleton C.M."/>
            <person name="Petriglieri F."/>
            <person name="Kristensen J.M."/>
            <person name="Kirkegaard R.H."/>
            <person name="Michaelsen T.Y."/>
            <person name="Andersen M.H."/>
            <person name="Karst S.M."/>
            <person name="Dueholm M.S."/>
            <person name="Nielsen P.H."/>
            <person name="Albertsen M."/>
        </authorList>
    </citation>
    <scope>NUCLEOTIDE SEQUENCE [LARGE SCALE GENOMIC DNA]</scope>
    <source>
        <strain evidence="9">AalE_18-Q3-R2-46_BAT3C.188</strain>
        <strain evidence="10">Ega_18-Q3-R5-49_MAXAC.001</strain>
    </source>
</reference>
<feature type="domain" description="Acylphosphatase-like" evidence="8">
    <location>
        <begin position="5"/>
        <end position="95"/>
    </location>
</feature>
<dbReference type="PROSITE" id="PS00151">
    <property type="entry name" value="ACYLPHOSPHATASE_2"/>
    <property type="match status" value="1"/>
</dbReference>
<proteinExistence type="inferred from homology"/>
<dbReference type="PANTHER" id="PTHR47268:SF4">
    <property type="entry name" value="ACYLPHOSPHATASE"/>
    <property type="match status" value="1"/>
</dbReference>
<evidence type="ECO:0000256" key="3">
    <source>
        <dbReference type="ARBA" id="ARBA00015991"/>
    </source>
</evidence>
<evidence type="ECO:0000313" key="10">
    <source>
        <dbReference type="EMBL" id="MBK7274038.1"/>
    </source>
</evidence>
<name>A0A935IWK7_9MICO</name>
<dbReference type="PROSITE" id="PS51160">
    <property type="entry name" value="ACYLPHOSPHATASE_3"/>
    <property type="match status" value="1"/>
</dbReference>
<comment type="caution">
    <text evidence="10">The sequence shown here is derived from an EMBL/GenBank/DDBJ whole genome shotgun (WGS) entry which is preliminary data.</text>
</comment>
<evidence type="ECO:0000256" key="7">
    <source>
        <dbReference type="RuleBase" id="RU004168"/>
    </source>
</evidence>
<dbReference type="Gene3D" id="3.30.70.100">
    <property type="match status" value="1"/>
</dbReference>
<feature type="active site" evidence="5">
    <location>
        <position position="38"/>
    </location>
</feature>
<gene>
    <name evidence="9" type="ORF">IPF40_12230</name>
    <name evidence="10" type="ORF">IPI13_13005</name>
</gene>
<dbReference type="NCBIfam" id="NF010997">
    <property type="entry name" value="PRK14422.1"/>
    <property type="match status" value="1"/>
</dbReference>
<dbReference type="PRINTS" id="PR00112">
    <property type="entry name" value="ACYLPHPHTASE"/>
</dbReference>
<evidence type="ECO:0000313" key="9">
    <source>
        <dbReference type="EMBL" id="MBK6301767.1"/>
    </source>
</evidence>
<evidence type="ECO:0000256" key="1">
    <source>
        <dbReference type="ARBA" id="ARBA00005614"/>
    </source>
</evidence>